<organism evidence="3 4">
    <name type="scientific">Providencia manganoxydans</name>
    <dbReference type="NCBI Taxonomy" id="2923283"/>
    <lineage>
        <taxon>Bacteria</taxon>
        <taxon>Pseudomonadati</taxon>
        <taxon>Pseudomonadota</taxon>
        <taxon>Gammaproteobacteria</taxon>
        <taxon>Enterobacterales</taxon>
        <taxon>Morganellaceae</taxon>
        <taxon>Providencia</taxon>
    </lineage>
</organism>
<dbReference type="Pfam" id="PF01381">
    <property type="entry name" value="HTH_3"/>
    <property type="match status" value="1"/>
</dbReference>
<keyword evidence="4" id="KW-1185">Reference proteome</keyword>
<dbReference type="PANTHER" id="PTHR46558:SF11">
    <property type="entry name" value="HTH-TYPE TRANSCRIPTIONAL REGULATOR XRE"/>
    <property type="match status" value="1"/>
</dbReference>
<name>A0ABX7ADC8_9GAMM</name>
<dbReference type="SUPFAM" id="SSF47413">
    <property type="entry name" value="lambda repressor-like DNA-binding domains"/>
    <property type="match status" value="1"/>
</dbReference>
<dbReference type="GeneID" id="92280519"/>
<dbReference type="Gene3D" id="1.10.260.40">
    <property type="entry name" value="lambda repressor-like DNA-binding domains"/>
    <property type="match status" value="1"/>
</dbReference>
<sequence length="122" mass="14302">MLENIELNQKLLIDDKKIFTIEIGKEIKRLRRRRGLTGQELADYLGVSQQQLSRYECGICAIKLDYLMVLLHYLEISVDAFFKNVLVNVFEENNEIGFRCYNIFFPLDNDLKYQGLNNGVFS</sequence>
<gene>
    <name evidence="3" type="ORF">JI723_17340</name>
</gene>
<evidence type="ECO:0000259" key="2">
    <source>
        <dbReference type="PROSITE" id="PS50943"/>
    </source>
</evidence>
<dbReference type="CDD" id="cd00093">
    <property type="entry name" value="HTH_XRE"/>
    <property type="match status" value="1"/>
</dbReference>
<dbReference type="InterPro" id="IPR010982">
    <property type="entry name" value="Lambda_DNA-bd_dom_sf"/>
</dbReference>
<feature type="domain" description="HTH cro/C1-type" evidence="2">
    <location>
        <begin position="27"/>
        <end position="81"/>
    </location>
</feature>
<dbReference type="EMBL" id="CP067099">
    <property type="protein sequence ID" value="QQO61975.1"/>
    <property type="molecule type" value="Genomic_DNA"/>
</dbReference>
<dbReference type="RefSeq" id="WP_319067148.1">
    <property type="nucleotide sequence ID" value="NZ_CP067099.1"/>
</dbReference>
<evidence type="ECO:0000256" key="1">
    <source>
        <dbReference type="ARBA" id="ARBA00023125"/>
    </source>
</evidence>
<dbReference type="Proteomes" id="UP000596157">
    <property type="component" value="Chromosome"/>
</dbReference>
<dbReference type="SMART" id="SM00530">
    <property type="entry name" value="HTH_XRE"/>
    <property type="match status" value="1"/>
</dbReference>
<reference evidence="4" key="1">
    <citation type="submission" date="2021-01" db="EMBL/GenBank/DDBJ databases">
        <title>Providencia vermicola LLDRA6, a soil-borne Mn(II)-oxidizing bacterium, exploits a strategy of superoxide production coupled to hydrogen peroxide consumption to generate Mn oxides, as revealed by transcriptional up-regulation of genes for phenylacetic acid catabolism.</title>
        <authorList>
            <person name="Chen S."/>
            <person name="Ding Z."/>
            <person name="Chen J."/>
            <person name="Luo J."/>
            <person name="Ruan X."/>
            <person name="Li Z."/>
            <person name="Liao F."/>
            <person name="He J."/>
            <person name="Li D."/>
        </authorList>
    </citation>
    <scope>NUCLEOTIDE SEQUENCE [LARGE SCALE GENOMIC DNA]</scope>
    <source>
        <strain evidence="4">LLDRA6</strain>
    </source>
</reference>
<proteinExistence type="predicted"/>
<evidence type="ECO:0000313" key="4">
    <source>
        <dbReference type="Proteomes" id="UP000596157"/>
    </source>
</evidence>
<protein>
    <submittedName>
        <fullName evidence="3">Helix-turn-helix transcriptional regulator</fullName>
    </submittedName>
</protein>
<dbReference type="PANTHER" id="PTHR46558">
    <property type="entry name" value="TRACRIPTIONAL REGULATORY PROTEIN-RELATED-RELATED"/>
    <property type="match status" value="1"/>
</dbReference>
<accession>A0ABX7ADC8</accession>
<keyword evidence="1" id="KW-0238">DNA-binding</keyword>
<evidence type="ECO:0000313" key="3">
    <source>
        <dbReference type="EMBL" id="QQO61975.1"/>
    </source>
</evidence>
<dbReference type="PROSITE" id="PS50943">
    <property type="entry name" value="HTH_CROC1"/>
    <property type="match status" value="1"/>
</dbReference>
<dbReference type="InterPro" id="IPR001387">
    <property type="entry name" value="Cro/C1-type_HTH"/>
</dbReference>